<evidence type="ECO:0000256" key="2">
    <source>
        <dbReference type="ARBA" id="ARBA00022801"/>
    </source>
</evidence>
<gene>
    <name evidence="6" type="ORF">VCS650_LOCUS38649</name>
</gene>
<dbReference type="Pfam" id="PF13087">
    <property type="entry name" value="AAA_12"/>
    <property type="match status" value="1"/>
</dbReference>
<dbReference type="Gene3D" id="3.40.50.300">
    <property type="entry name" value="P-loop containing nucleotide triphosphate hydrolases"/>
    <property type="match status" value="2"/>
</dbReference>
<accession>A0A815NYB7</accession>
<keyword evidence="3" id="KW-0347">Helicase</keyword>
<dbReference type="InterPro" id="IPR014001">
    <property type="entry name" value="Helicase_ATP-bd"/>
</dbReference>
<dbReference type="GO" id="GO:0016787">
    <property type="term" value="F:hydrolase activity"/>
    <property type="evidence" value="ECO:0007669"/>
    <property type="project" value="UniProtKB-KW"/>
</dbReference>
<dbReference type="GO" id="GO:0043139">
    <property type="term" value="F:5'-3' DNA helicase activity"/>
    <property type="evidence" value="ECO:0007669"/>
    <property type="project" value="TreeGrafter"/>
</dbReference>
<dbReference type="PANTHER" id="PTHR43788:SF8">
    <property type="entry name" value="DNA-BINDING PROTEIN SMUBP-2"/>
    <property type="match status" value="1"/>
</dbReference>
<reference evidence="6" key="1">
    <citation type="submission" date="2021-02" db="EMBL/GenBank/DDBJ databases">
        <authorList>
            <person name="Nowell W R."/>
        </authorList>
    </citation>
    <scope>NUCLEOTIDE SEQUENCE</scope>
</reference>
<evidence type="ECO:0000313" key="6">
    <source>
        <dbReference type="EMBL" id="CAF1436972.1"/>
    </source>
</evidence>
<keyword evidence="1" id="KW-0547">Nucleotide-binding</keyword>
<evidence type="ECO:0000259" key="5">
    <source>
        <dbReference type="SMART" id="SM00487"/>
    </source>
</evidence>
<dbReference type="GO" id="GO:0005524">
    <property type="term" value="F:ATP binding"/>
    <property type="evidence" value="ECO:0007669"/>
    <property type="project" value="UniProtKB-KW"/>
</dbReference>
<organism evidence="6 7">
    <name type="scientific">Adineta steineri</name>
    <dbReference type="NCBI Taxonomy" id="433720"/>
    <lineage>
        <taxon>Eukaryota</taxon>
        <taxon>Metazoa</taxon>
        <taxon>Spiralia</taxon>
        <taxon>Gnathifera</taxon>
        <taxon>Rotifera</taxon>
        <taxon>Eurotatoria</taxon>
        <taxon>Bdelloidea</taxon>
        <taxon>Adinetida</taxon>
        <taxon>Adinetidae</taxon>
        <taxon>Adineta</taxon>
    </lineage>
</organism>
<name>A0A815NYB7_9BILA</name>
<dbReference type="Proteomes" id="UP000663891">
    <property type="component" value="Unassembled WGS sequence"/>
</dbReference>
<evidence type="ECO:0000313" key="7">
    <source>
        <dbReference type="Proteomes" id="UP000663891"/>
    </source>
</evidence>
<dbReference type="SUPFAM" id="SSF52540">
    <property type="entry name" value="P-loop containing nucleoside triphosphate hydrolases"/>
    <property type="match status" value="1"/>
</dbReference>
<dbReference type="InterPro" id="IPR047187">
    <property type="entry name" value="SF1_C_Upf1"/>
</dbReference>
<proteinExistence type="predicted"/>
<evidence type="ECO:0000256" key="3">
    <source>
        <dbReference type="ARBA" id="ARBA00022806"/>
    </source>
</evidence>
<feature type="domain" description="Helicase ATP-binding" evidence="5">
    <location>
        <begin position="860"/>
        <end position="1107"/>
    </location>
</feature>
<protein>
    <recommendedName>
        <fullName evidence="5">Helicase ATP-binding domain-containing protein</fullName>
    </recommendedName>
</protein>
<keyword evidence="4" id="KW-0067">ATP-binding</keyword>
<dbReference type="CDD" id="cd17934">
    <property type="entry name" value="DEXXQc_Upf1-like"/>
    <property type="match status" value="1"/>
</dbReference>
<dbReference type="InterPro" id="IPR041679">
    <property type="entry name" value="DNA2/NAM7-like_C"/>
</dbReference>
<dbReference type="CDD" id="cd18808">
    <property type="entry name" value="SF1_C_Upf1"/>
    <property type="match status" value="1"/>
</dbReference>
<comment type="caution">
    <text evidence="6">The sequence shown here is derived from an EMBL/GenBank/DDBJ whole genome shotgun (WGS) entry which is preliminary data.</text>
</comment>
<dbReference type="OrthoDB" id="306218at2759"/>
<dbReference type="EMBL" id="CAJNON010001177">
    <property type="protein sequence ID" value="CAF1436972.1"/>
    <property type="molecule type" value="Genomic_DNA"/>
</dbReference>
<dbReference type="InterPro" id="IPR050534">
    <property type="entry name" value="Coronavir_polyprotein_1ab"/>
</dbReference>
<dbReference type="SMART" id="SM00487">
    <property type="entry name" value="DEXDc"/>
    <property type="match status" value="1"/>
</dbReference>
<dbReference type="PANTHER" id="PTHR43788">
    <property type="entry name" value="DNA2/NAM7 HELICASE FAMILY MEMBER"/>
    <property type="match status" value="1"/>
</dbReference>
<sequence length="1340" mass="154784">MSSNLLPDIENLCTLFDKQADLTTESSNNETENINSTFNSQSRRPLTVSTLAHYFGLQCDEYLRLSIKSTNESNKSDTLTNSLTKQRGITFESNLKSYYSASILSNIQDEHQFLPYLRSLISNPTELRIGYNIKFRWTYDNHLHSHYKPDFLLIKHLPTNENRIEITIADAKSSSRMRIEHCIQVALYAIDLRLWLERNKLDEHIFINTFGEIWLPNDNDLIPYEKKVFPMMKLQERLQHFLKYDLDKILTGSKWIMLSRCSFCPFVSRCRERAIHYEPESINNLSYLTPSTHSLIYSFFQTTLLSSIDLNLIFEKPDPNKIYVDDKIKLQRILSINVDDKTSAVVKALQTHEPQLKQQTSLLIPKINKDLILLFIFLIPNPSQLHSVALFAYNIYDTSDQSWFSSQPIIQSYPSPYQIVSIISQSLEELKEKSERPCQIVLFDEQEKTVLFEQLTLASDSEYISQCLVLLSTSENAILLDYPPDILQSDRLFRSHPLSNVKKDDIEKELNERYGASGDQNKKSTKTELAHQLKQLNDQEQEKTRQTLIGLPCLISLHTAIRQSFIVPTPGYFDLDDLKSSFKIALPSMNTTEILEAISESVIDDLVQQRLDVLAHLYLTIQNQLSKSNLLQLDVFPLPSILPINSSHPHIRRLIFLRQYEMLYSLRSIQQTRFDTTESPVLIRIIDKKPIDKYNNLLECQIERGQEIISKNLTENVVNTSLFRTYPYLISKDNYSIRTFPDAVYMDSAIDGIRSRTKLDQCGLAHVEQNEESETIFLRVKLCNFSFQINQQYYLSERYVDFNTKKAIQALEQATPLTTQILDDPRQLKKPEVIQKSSQNLQQEIINMFSKIEPTIKPEGLHMLNKAQQLACDKVKNNRITLIWGPPGTGKTYWSGVTVFQMLMFSASPLRVLITAWTGKTYWSGVTVFQMLMFSASPLRVLITACTHTAINNLLSSIEHLKRLFSSSPQFPQWYKLANELVILKIDSNNYRDLSSWKREHSIVVGSTGWTLQKLDPSIVFDVIFVDEATQLLTSDAVLALNRLDNHEESRLIVAGDPLQLPPVKRCIYPALPYPVPDLFSSLFHCLLRDENNTPISLHTEKPFEQISRCPYLSIFNENHRMNEPLSDFTRLLYGENYRQGRKKSLLSIRSIDNLHTHLLGSLLEVHNSLYTFFVDSLSTSSFSSRAEDLRLESHLVYSLVNELILRISPSSIFIITPHRMQRSTIQQKLSRNPFSNVSITCDTVERMQGKEAECVILCMLYRQHEILENELDFIYNRQRINVSITRAQQLCILLTSQLLFYQPPLELFVNGNTRNAYTLLNNYVNKSTVRLLDSDGNIK</sequence>
<evidence type="ECO:0000256" key="1">
    <source>
        <dbReference type="ARBA" id="ARBA00022741"/>
    </source>
</evidence>
<evidence type="ECO:0000256" key="4">
    <source>
        <dbReference type="ARBA" id="ARBA00022840"/>
    </source>
</evidence>
<keyword evidence="2" id="KW-0378">Hydrolase</keyword>
<dbReference type="InterPro" id="IPR027417">
    <property type="entry name" value="P-loop_NTPase"/>
</dbReference>